<protein>
    <submittedName>
        <fullName evidence="2">Uncharacterized protein</fullName>
    </submittedName>
</protein>
<dbReference type="InterPro" id="IPR032675">
    <property type="entry name" value="LRR_dom_sf"/>
</dbReference>
<dbReference type="PANTHER" id="PTHR47186:SF63">
    <property type="entry name" value="C-JID DOMAIN-CONTAINING PROTEIN"/>
    <property type="match status" value="1"/>
</dbReference>
<dbReference type="EMBL" id="JAAGAX010000012">
    <property type="protein sequence ID" value="KAF2296644.1"/>
    <property type="molecule type" value="Genomic_DNA"/>
</dbReference>
<dbReference type="Proteomes" id="UP000467840">
    <property type="component" value="Chromosome 18"/>
</dbReference>
<dbReference type="AlphaFoldDB" id="A0A6A6L6N0"/>
<proteinExistence type="predicted"/>
<evidence type="ECO:0000313" key="1">
    <source>
        <dbReference type="EMBL" id="KAF2296639.1"/>
    </source>
</evidence>
<sequence>MRKSQLKLLRSEDQIAEDLQFMDLSHSMNLIKTPELSKFPKLEVLHLKDCTSLVGISTSLNIGKLKYENVYLNGCSKLTSLPGSICNLKSLTRQDVTDCVNLKGLPENLGNLKSLMALYAVRSGIKELSVEHRTQAFNNLKRNKNFNNLKRNKNALSNEKLTTQFVFKRK</sequence>
<organism evidence="2 3">
    <name type="scientific">Hevea brasiliensis</name>
    <name type="common">Para rubber tree</name>
    <name type="synonym">Siphonia brasiliensis</name>
    <dbReference type="NCBI Taxonomy" id="3981"/>
    <lineage>
        <taxon>Eukaryota</taxon>
        <taxon>Viridiplantae</taxon>
        <taxon>Streptophyta</taxon>
        <taxon>Embryophyta</taxon>
        <taxon>Tracheophyta</taxon>
        <taxon>Spermatophyta</taxon>
        <taxon>Magnoliopsida</taxon>
        <taxon>eudicotyledons</taxon>
        <taxon>Gunneridae</taxon>
        <taxon>Pentapetalae</taxon>
        <taxon>rosids</taxon>
        <taxon>fabids</taxon>
        <taxon>Malpighiales</taxon>
        <taxon>Euphorbiaceae</taxon>
        <taxon>Crotonoideae</taxon>
        <taxon>Micrandreae</taxon>
        <taxon>Hevea</taxon>
    </lineage>
</organism>
<evidence type="ECO:0000313" key="2">
    <source>
        <dbReference type="EMBL" id="KAF2296644.1"/>
    </source>
</evidence>
<dbReference type="PANTHER" id="PTHR47186">
    <property type="entry name" value="LEUCINE-RICH REPEAT-CONTAINING PROTEIN 57"/>
    <property type="match status" value="1"/>
</dbReference>
<comment type="caution">
    <text evidence="2">The sequence shown here is derived from an EMBL/GenBank/DDBJ whole genome shotgun (WGS) entry which is preliminary data.</text>
</comment>
<dbReference type="EMBL" id="JAAGAX010000012">
    <property type="protein sequence ID" value="KAF2296639.1"/>
    <property type="molecule type" value="Genomic_DNA"/>
</dbReference>
<dbReference type="SUPFAM" id="SSF52058">
    <property type="entry name" value="L domain-like"/>
    <property type="match status" value="1"/>
</dbReference>
<keyword evidence="3" id="KW-1185">Reference proteome</keyword>
<evidence type="ECO:0000313" key="3">
    <source>
        <dbReference type="Proteomes" id="UP000467840"/>
    </source>
</evidence>
<gene>
    <name evidence="1" type="ORF">GH714_000769</name>
    <name evidence="2" type="ORF">GH714_000801</name>
</gene>
<name>A0A6A6L6N0_HEVBR</name>
<accession>A0A6A6L6N0</accession>
<reference evidence="2 3" key="1">
    <citation type="journal article" date="2020" name="Mol. Plant">
        <title>The Chromosome-Based Rubber Tree Genome Provides New Insights into Spurge Genome Evolution and Rubber Biosynthesis.</title>
        <authorList>
            <person name="Liu J."/>
            <person name="Shi C."/>
            <person name="Shi C.C."/>
            <person name="Li W."/>
            <person name="Zhang Q.J."/>
            <person name="Zhang Y."/>
            <person name="Li K."/>
            <person name="Lu H.F."/>
            <person name="Shi C."/>
            <person name="Zhu S.T."/>
            <person name="Xiao Z.Y."/>
            <person name="Nan H."/>
            <person name="Yue Y."/>
            <person name="Zhu X.G."/>
            <person name="Wu Y."/>
            <person name="Hong X.N."/>
            <person name="Fan G.Y."/>
            <person name="Tong Y."/>
            <person name="Zhang D."/>
            <person name="Mao C.L."/>
            <person name="Liu Y.L."/>
            <person name="Hao S.J."/>
            <person name="Liu W.Q."/>
            <person name="Lv M.Q."/>
            <person name="Zhang H.B."/>
            <person name="Liu Y."/>
            <person name="Hu-Tang G.R."/>
            <person name="Wang J.P."/>
            <person name="Wang J.H."/>
            <person name="Sun Y.H."/>
            <person name="Ni S.B."/>
            <person name="Chen W.B."/>
            <person name="Zhang X.C."/>
            <person name="Jiao Y.N."/>
            <person name="Eichler E.E."/>
            <person name="Li G.H."/>
            <person name="Liu X."/>
            <person name="Gao L.Z."/>
        </authorList>
    </citation>
    <scope>NUCLEOTIDE SEQUENCE [LARGE SCALE GENOMIC DNA]</scope>
    <source>
        <strain evidence="3">cv. GT1</strain>
        <tissue evidence="2">Leaf</tissue>
    </source>
</reference>
<dbReference type="Gene3D" id="3.80.10.10">
    <property type="entry name" value="Ribonuclease Inhibitor"/>
    <property type="match status" value="1"/>
</dbReference>